<gene>
    <name evidence="2" type="ORF">DPMN_090128</name>
</gene>
<accession>A0A9D4QYR5</accession>
<sequence>MIPNIVTGCLIVIVNSIISCTPSLKKATEMQIFGPGAYQDLAYKRPTTEGYDFLSLIICTHKNRHEQQPGMPHMGKYTAKLISHWRRKGSSPASTGRTQEHFLVHAFAVTNHHQAEIKEQAHHNEPLH</sequence>
<protein>
    <recommendedName>
        <fullName evidence="4">Secreted protein</fullName>
    </recommendedName>
</protein>
<reference evidence="2" key="1">
    <citation type="journal article" date="2019" name="bioRxiv">
        <title>The Genome of the Zebra Mussel, Dreissena polymorpha: A Resource for Invasive Species Research.</title>
        <authorList>
            <person name="McCartney M.A."/>
            <person name="Auch B."/>
            <person name="Kono T."/>
            <person name="Mallez S."/>
            <person name="Zhang Y."/>
            <person name="Obille A."/>
            <person name="Becker A."/>
            <person name="Abrahante J.E."/>
            <person name="Garbe J."/>
            <person name="Badalamenti J.P."/>
            <person name="Herman A."/>
            <person name="Mangelson H."/>
            <person name="Liachko I."/>
            <person name="Sullivan S."/>
            <person name="Sone E.D."/>
            <person name="Koren S."/>
            <person name="Silverstein K.A.T."/>
            <person name="Beckman K.B."/>
            <person name="Gohl D.M."/>
        </authorList>
    </citation>
    <scope>NUCLEOTIDE SEQUENCE</scope>
    <source>
        <strain evidence="2">Duluth1</strain>
        <tissue evidence="2">Whole animal</tissue>
    </source>
</reference>
<name>A0A9D4QYR5_DREPO</name>
<dbReference type="AlphaFoldDB" id="A0A9D4QYR5"/>
<dbReference type="Proteomes" id="UP000828390">
    <property type="component" value="Unassembled WGS sequence"/>
</dbReference>
<dbReference type="EMBL" id="JAIWYP010000003">
    <property type="protein sequence ID" value="KAH3847798.1"/>
    <property type="molecule type" value="Genomic_DNA"/>
</dbReference>
<evidence type="ECO:0008006" key="4">
    <source>
        <dbReference type="Google" id="ProtNLM"/>
    </source>
</evidence>
<comment type="caution">
    <text evidence="2">The sequence shown here is derived from an EMBL/GenBank/DDBJ whole genome shotgun (WGS) entry which is preliminary data.</text>
</comment>
<evidence type="ECO:0000313" key="3">
    <source>
        <dbReference type="Proteomes" id="UP000828390"/>
    </source>
</evidence>
<feature type="chain" id="PRO_5039467345" description="Secreted protein" evidence="1">
    <location>
        <begin position="17"/>
        <end position="128"/>
    </location>
</feature>
<feature type="signal peptide" evidence="1">
    <location>
        <begin position="1"/>
        <end position="16"/>
    </location>
</feature>
<keyword evidence="1" id="KW-0732">Signal</keyword>
<evidence type="ECO:0000313" key="2">
    <source>
        <dbReference type="EMBL" id="KAH3847798.1"/>
    </source>
</evidence>
<organism evidence="2 3">
    <name type="scientific">Dreissena polymorpha</name>
    <name type="common">Zebra mussel</name>
    <name type="synonym">Mytilus polymorpha</name>
    <dbReference type="NCBI Taxonomy" id="45954"/>
    <lineage>
        <taxon>Eukaryota</taxon>
        <taxon>Metazoa</taxon>
        <taxon>Spiralia</taxon>
        <taxon>Lophotrochozoa</taxon>
        <taxon>Mollusca</taxon>
        <taxon>Bivalvia</taxon>
        <taxon>Autobranchia</taxon>
        <taxon>Heteroconchia</taxon>
        <taxon>Euheterodonta</taxon>
        <taxon>Imparidentia</taxon>
        <taxon>Neoheterodontei</taxon>
        <taxon>Myida</taxon>
        <taxon>Dreissenoidea</taxon>
        <taxon>Dreissenidae</taxon>
        <taxon>Dreissena</taxon>
    </lineage>
</organism>
<keyword evidence="3" id="KW-1185">Reference proteome</keyword>
<reference evidence="2" key="2">
    <citation type="submission" date="2020-11" db="EMBL/GenBank/DDBJ databases">
        <authorList>
            <person name="McCartney M.A."/>
            <person name="Auch B."/>
            <person name="Kono T."/>
            <person name="Mallez S."/>
            <person name="Becker A."/>
            <person name="Gohl D.M."/>
            <person name="Silverstein K.A.T."/>
            <person name="Koren S."/>
            <person name="Bechman K.B."/>
            <person name="Herman A."/>
            <person name="Abrahante J.E."/>
            <person name="Garbe J."/>
        </authorList>
    </citation>
    <scope>NUCLEOTIDE SEQUENCE</scope>
    <source>
        <strain evidence="2">Duluth1</strain>
        <tissue evidence="2">Whole animal</tissue>
    </source>
</reference>
<proteinExistence type="predicted"/>
<evidence type="ECO:0000256" key="1">
    <source>
        <dbReference type="SAM" id="SignalP"/>
    </source>
</evidence>